<evidence type="ECO:0000313" key="2">
    <source>
        <dbReference type="EMBL" id="MDT0674964.1"/>
    </source>
</evidence>
<accession>A0ABU3D0H3</accession>
<organism evidence="2 3">
    <name type="scientific">Autumnicola musiva</name>
    <dbReference type="NCBI Taxonomy" id="3075589"/>
    <lineage>
        <taxon>Bacteria</taxon>
        <taxon>Pseudomonadati</taxon>
        <taxon>Bacteroidota</taxon>
        <taxon>Flavobacteriia</taxon>
        <taxon>Flavobacteriales</taxon>
        <taxon>Flavobacteriaceae</taxon>
        <taxon>Autumnicola</taxon>
    </lineage>
</organism>
<keyword evidence="3" id="KW-1185">Reference proteome</keyword>
<feature type="region of interest" description="Disordered" evidence="1">
    <location>
        <begin position="282"/>
        <end position="307"/>
    </location>
</feature>
<evidence type="ECO:0008006" key="4">
    <source>
        <dbReference type="Google" id="ProtNLM"/>
    </source>
</evidence>
<proteinExistence type="predicted"/>
<dbReference type="PROSITE" id="PS51257">
    <property type="entry name" value="PROKAR_LIPOPROTEIN"/>
    <property type="match status" value="1"/>
</dbReference>
<dbReference type="EMBL" id="JAVRHK010000001">
    <property type="protein sequence ID" value="MDT0674964.1"/>
    <property type="molecule type" value="Genomic_DNA"/>
</dbReference>
<gene>
    <name evidence="2" type="ORF">RM539_00010</name>
</gene>
<dbReference type="Proteomes" id="UP001262582">
    <property type="component" value="Unassembled WGS sequence"/>
</dbReference>
<reference evidence="2 3" key="1">
    <citation type="submission" date="2023-09" db="EMBL/GenBank/DDBJ databases">
        <authorList>
            <person name="Rey-Velasco X."/>
        </authorList>
    </citation>
    <scope>NUCLEOTIDE SEQUENCE [LARGE SCALE GENOMIC DNA]</scope>
    <source>
        <strain evidence="2 3">F117</strain>
    </source>
</reference>
<comment type="caution">
    <text evidence="2">The sequence shown here is derived from an EMBL/GenBank/DDBJ whole genome shotgun (WGS) entry which is preliminary data.</text>
</comment>
<sequence length="307" mass="32750">MKNIINKIGILIVSTMALVSCEENEIPTIGDDYPVLAQFSTSSVTLATPEEGASVEVDVVVTNTASTERSVNVEIDPESTASADQYNVGDLVIPAGSYTGTLTISGNFAAIPESGSSYLILNLTDVDGNETLVDNGTLNVELFRRCSITLEELVGTWSGTDIWGYPTEFTTYIEDGELMMTGGLVYGWLNDAWGEPIVDESLVRLEVDLESFEVTIPEQYYVSTIYEGDPQPDYNLKGSGEIVNSCEKIMEISPVLVQPGLAGTLDGSAYGDAFFVRVNMTGSAGEDAGDDDSSDEGDDSAGDDSAE</sequence>
<dbReference type="RefSeq" id="WP_311501412.1">
    <property type="nucleotide sequence ID" value="NZ_JAVRHK010000001.1"/>
</dbReference>
<evidence type="ECO:0000313" key="3">
    <source>
        <dbReference type="Proteomes" id="UP001262582"/>
    </source>
</evidence>
<evidence type="ECO:0000256" key="1">
    <source>
        <dbReference type="SAM" id="MobiDB-lite"/>
    </source>
</evidence>
<feature type="compositionally biased region" description="Acidic residues" evidence="1">
    <location>
        <begin position="287"/>
        <end position="307"/>
    </location>
</feature>
<name>A0ABU3D0H3_9FLAO</name>
<protein>
    <recommendedName>
        <fullName evidence="4">Calx-beta domain-containing protein</fullName>
    </recommendedName>
</protein>